<dbReference type="Gene3D" id="6.10.340.10">
    <property type="match status" value="1"/>
</dbReference>
<evidence type="ECO:0000259" key="8">
    <source>
        <dbReference type="PROSITE" id="PS50885"/>
    </source>
</evidence>
<dbReference type="InterPro" id="IPR003660">
    <property type="entry name" value="HAMP_dom"/>
</dbReference>
<keyword evidence="6" id="KW-1133">Transmembrane helix</keyword>
<dbReference type="GO" id="GO:0004888">
    <property type="term" value="F:transmembrane signaling receptor activity"/>
    <property type="evidence" value="ECO:0007669"/>
    <property type="project" value="TreeGrafter"/>
</dbReference>
<dbReference type="PROSITE" id="PS50111">
    <property type="entry name" value="CHEMOTAXIS_TRANSDUC_2"/>
    <property type="match status" value="1"/>
</dbReference>
<evidence type="ECO:0000256" key="5">
    <source>
        <dbReference type="PROSITE-ProRule" id="PRU00284"/>
    </source>
</evidence>
<dbReference type="GO" id="GO:0005886">
    <property type="term" value="C:plasma membrane"/>
    <property type="evidence" value="ECO:0007669"/>
    <property type="project" value="TreeGrafter"/>
</dbReference>
<dbReference type="STRING" id="1229521.D791_01223"/>
<evidence type="ECO:0000256" key="1">
    <source>
        <dbReference type="ARBA" id="ARBA00004370"/>
    </source>
</evidence>
<evidence type="ECO:0000256" key="3">
    <source>
        <dbReference type="ARBA" id="ARBA00023224"/>
    </source>
</evidence>
<dbReference type="InterPro" id="IPR051310">
    <property type="entry name" value="MCP_chemotaxis"/>
</dbReference>
<reference evidence="10" key="1">
    <citation type="submission" date="2012-11" db="EMBL/GenBank/DDBJ databases">
        <authorList>
            <person name="Singh A."/>
            <person name="Pinnaka A.K."/>
            <person name="Vaidya B."/>
        </authorList>
    </citation>
    <scope>NUCLEOTIDE SEQUENCE [LARGE SCALE GENOMIC DNA]</scope>
    <source>
        <strain evidence="10">AK23</strain>
    </source>
</reference>
<dbReference type="SMART" id="SM00283">
    <property type="entry name" value="MA"/>
    <property type="match status" value="1"/>
</dbReference>
<dbReference type="Gene3D" id="1.10.287.950">
    <property type="entry name" value="Methyl-accepting chemotaxis protein"/>
    <property type="match status" value="1"/>
</dbReference>
<evidence type="ECO:0000256" key="6">
    <source>
        <dbReference type="SAM" id="Phobius"/>
    </source>
</evidence>
<keyword evidence="10" id="KW-1185">Reference proteome</keyword>
<keyword evidence="6" id="KW-0472">Membrane</keyword>
<evidence type="ECO:0000259" key="7">
    <source>
        <dbReference type="PROSITE" id="PS50111"/>
    </source>
</evidence>
<feature type="domain" description="Methyl-accepting transducer" evidence="7">
    <location>
        <begin position="251"/>
        <end position="480"/>
    </location>
</feature>
<dbReference type="EMBL" id="AONB01000004">
    <property type="protein sequence ID" value="EXJ11850.1"/>
    <property type="molecule type" value="Genomic_DNA"/>
</dbReference>
<evidence type="ECO:0000256" key="4">
    <source>
        <dbReference type="ARBA" id="ARBA00029447"/>
    </source>
</evidence>
<dbReference type="PROSITE" id="PS50885">
    <property type="entry name" value="HAMP"/>
    <property type="match status" value="2"/>
</dbReference>
<dbReference type="SMART" id="SM00304">
    <property type="entry name" value="HAMP"/>
    <property type="match status" value="2"/>
</dbReference>
<evidence type="ECO:0000256" key="2">
    <source>
        <dbReference type="ARBA" id="ARBA00022500"/>
    </source>
</evidence>
<name>W9VMX8_9GAMM</name>
<keyword evidence="6" id="KW-0812">Transmembrane</keyword>
<gene>
    <name evidence="9" type="primary">tsr</name>
    <name evidence="9" type="ORF">D791_01223</name>
</gene>
<comment type="caution">
    <text evidence="9">The sequence shown here is derived from an EMBL/GenBank/DDBJ whole genome shotgun (WGS) entry which is preliminary data.</text>
</comment>
<evidence type="ECO:0000313" key="9">
    <source>
        <dbReference type="EMBL" id="EXJ11850.1"/>
    </source>
</evidence>
<dbReference type="SUPFAM" id="SSF58104">
    <property type="entry name" value="Methyl-accepting chemotaxis protein (MCP) signaling domain"/>
    <property type="match status" value="1"/>
</dbReference>
<feature type="domain" description="HAMP" evidence="8">
    <location>
        <begin position="208"/>
        <end position="246"/>
    </location>
</feature>
<dbReference type="RefSeq" id="WP_081763749.1">
    <property type="nucleotide sequence ID" value="NZ_AONB01000004.1"/>
</dbReference>
<organism evidence="9 10">
    <name type="scientific">Nitrincola nitratireducens</name>
    <dbReference type="NCBI Taxonomy" id="1229521"/>
    <lineage>
        <taxon>Bacteria</taxon>
        <taxon>Pseudomonadati</taxon>
        <taxon>Pseudomonadota</taxon>
        <taxon>Gammaproteobacteria</taxon>
        <taxon>Oceanospirillales</taxon>
        <taxon>Oceanospirillaceae</taxon>
        <taxon>Nitrincola</taxon>
    </lineage>
</organism>
<dbReference type="FunFam" id="1.10.287.950:FF:000001">
    <property type="entry name" value="Methyl-accepting chemotaxis sensory transducer"/>
    <property type="match status" value="1"/>
</dbReference>
<feature type="transmembrane region" description="Helical" evidence="6">
    <location>
        <begin position="133"/>
        <end position="154"/>
    </location>
</feature>
<dbReference type="CDD" id="cd06225">
    <property type="entry name" value="HAMP"/>
    <property type="match status" value="2"/>
</dbReference>
<dbReference type="InterPro" id="IPR004089">
    <property type="entry name" value="MCPsignal_dom"/>
</dbReference>
<reference evidence="9 10" key="2">
    <citation type="journal article" date="2015" name="Syst. Appl. Microbiol.">
        <title>Nitrincola nitratireducens sp. nov. isolated from a haloalkaline crater lake.</title>
        <authorList>
            <person name="Singh A."/>
            <person name="Vaidya B."/>
            <person name="Tanuku N.R."/>
            <person name="Pinnaka A.K."/>
        </authorList>
    </citation>
    <scope>NUCLEOTIDE SEQUENCE [LARGE SCALE GENOMIC DNA]</scope>
    <source>
        <strain evidence="9 10">AK23</strain>
    </source>
</reference>
<dbReference type="Proteomes" id="UP000019464">
    <property type="component" value="Unassembled WGS sequence"/>
</dbReference>
<keyword evidence="2" id="KW-0145">Chemotaxis</keyword>
<evidence type="ECO:0000313" key="10">
    <source>
        <dbReference type="Proteomes" id="UP000019464"/>
    </source>
</evidence>
<keyword evidence="9" id="KW-0675">Receptor</keyword>
<dbReference type="OrthoDB" id="2489132at2"/>
<comment type="similarity">
    <text evidence="4">Belongs to the methyl-accepting chemotaxis (MCP) protein family.</text>
</comment>
<dbReference type="Pfam" id="PF00672">
    <property type="entry name" value="HAMP"/>
    <property type="match status" value="2"/>
</dbReference>
<comment type="subcellular location">
    <subcellularLocation>
        <location evidence="1">Membrane</location>
    </subcellularLocation>
</comment>
<dbReference type="AlphaFoldDB" id="W9VMX8"/>
<dbReference type="Gene3D" id="3.30.450.20">
    <property type="entry name" value="PAS domain"/>
    <property type="match status" value="1"/>
</dbReference>
<accession>W9VMX8</accession>
<dbReference type="PANTHER" id="PTHR43531:SF11">
    <property type="entry name" value="METHYL-ACCEPTING CHEMOTAXIS PROTEIN 3"/>
    <property type="match status" value="1"/>
</dbReference>
<protein>
    <submittedName>
        <fullName evidence="9">Serine chemoreceptor protein</fullName>
    </submittedName>
</protein>
<keyword evidence="3 5" id="KW-0807">Transducer</keyword>
<dbReference type="PANTHER" id="PTHR43531">
    <property type="entry name" value="PROTEIN ICFG"/>
    <property type="match status" value="1"/>
</dbReference>
<sequence length="495" mass="53410">MNKTFLGIAGTDFNLTFIQQLVEALDKELFQGAGQATIVSYHGIVVADSENPSRIGQKINEQEWQALRPAIQQAKANAERNLSNGEFEAIVPITLAKIETPWALLINVPESVVLAEALELDQALSQANLKSTFWQVIVGLTVALVSILLMWISAGRLATPIKRAALLAGSIQQGDLSQRLTHTSNDEIGHLTQALNAMTLSLQARADAAERIAQGDLSVKVDVLSPVDRLGKALQNMIKSLHELVSQVKDSAEHIAHLTQNVSRLSYSLAEDANHSAAAVTQISATMNEVTHQTEANAQYAKEADRISATSRISAEQGDQLMQELITAMQDINQAGDSITQIINTIDDIAGQTNLLALNAAIEAARAGEQGRGFAVVADEVRNLASRSARAAQESASLIESSSQKSQRGMNIVSRTAESLKQIVESAKTVSERVELISQSSTEQESALHHANLGVEQISQITERNSHTAETCAGAAQDLTKQNERLQALIQRFKI</sequence>
<proteinExistence type="inferred from homology"/>
<dbReference type="Pfam" id="PF00015">
    <property type="entry name" value="MCPsignal"/>
    <property type="match status" value="1"/>
</dbReference>
<feature type="domain" description="HAMP" evidence="8">
    <location>
        <begin position="155"/>
        <end position="207"/>
    </location>
</feature>
<dbReference type="GO" id="GO:0006935">
    <property type="term" value="P:chemotaxis"/>
    <property type="evidence" value="ECO:0007669"/>
    <property type="project" value="UniProtKB-KW"/>
</dbReference>
<dbReference type="GO" id="GO:0007165">
    <property type="term" value="P:signal transduction"/>
    <property type="evidence" value="ECO:0007669"/>
    <property type="project" value="UniProtKB-KW"/>
</dbReference>